<comment type="caution">
    <text evidence="1">The sequence shown here is derived from an EMBL/GenBank/DDBJ whole genome shotgun (WGS) entry which is preliminary data.</text>
</comment>
<sequence>MGFTTSIYAQSLPDLIFVQIPIQAKPELPTEKRMHTPIDRYVDGARIVIFRTSAAEPVNLTPEFTAACDPDVSFDGETIIFAGKRNPDDSW</sequence>
<dbReference type="EMBL" id="BARS01044369">
    <property type="protein sequence ID" value="GAG35468.1"/>
    <property type="molecule type" value="Genomic_DNA"/>
</dbReference>
<organism evidence="1">
    <name type="scientific">marine sediment metagenome</name>
    <dbReference type="NCBI Taxonomy" id="412755"/>
    <lineage>
        <taxon>unclassified sequences</taxon>
        <taxon>metagenomes</taxon>
        <taxon>ecological metagenomes</taxon>
    </lineage>
</organism>
<proteinExistence type="predicted"/>
<protein>
    <submittedName>
        <fullName evidence="1">Uncharacterized protein</fullName>
    </submittedName>
</protein>
<name>X0XFS4_9ZZZZ</name>
<reference evidence="1" key="1">
    <citation type="journal article" date="2014" name="Front. Microbiol.">
        <title>High frequency of phylogenetically diverse reductive dehalogenase-homologous genes in deep subseafloor sedimentary metagenomes.</title>
        <authorList>
            <person name="Kawai M."/>
            <person name="Futagami T."/>
            <person name="Toyoda A."/>
            <person name="Takaki Y."/>
            <person name="Nishi S."/>
            <person name="Hori S."/>
            <person name="Arai W."/>
            <person name="Tsubouchi T."/>
            <person name="Morono Y."/>
            <person name="Uchiyama I."/>
            <person name="Ito T."/>
            <person name="Fujiyama A."/>
            <person name="Inagaki F."/>
            <person name="Takami H."/>
        </authorList>
    </citation>
    <scope>NUCLEOTIDE SEQUENCE</scope>
    <source>
        <strain evidence="1">Expedition CK06-06</strain>
    </source>
</reference>
<evidence type="ECO:0000313" key="1">
    <source>
        <dbReference type="EMBL" id="GAG35468.1"/>
    </source>
</evidence>
<accession>X0XFS4</accession>
<feature type="non-terminal residue" evidence="1">
    <location>
        <position position="91"/>
    </location>
</feature>
<dbReference type="AlphaFoldDB" id="X0XFS4"/>
<gene>
    <name evidence="1" type="ORF">S01H1_67049</name>
</gene>